<dbReference type="Proteomes" id="UP000276029">
    <property type="component" value="Unassembled WGS sequence"/>
</dbReference>
<dbReference type="EMBL" id="AP018711">
    <property type="protein sequence ID" value="BBE34037.1"/>
    <property type="molecule type" value="Genomic_DNA"/>
</dbReference>
<dbReference type="EMBL" id="RBWX01000007">
    <property type="protein sequence ID" value="RKS91116.1"/>
    <property type="molecule type" value="Genomic_DNA"/>
</dbReference>
<evidence type="ECO:0000313" key="2">
    <source>
        <dbReference type="EMBL" id="BBE34037.1"/>
    </source>
</evidence>
<keyword evidence="1" id="KW-0812">Transmembrane</keyword>
<feature type="transmembrane region" description="Helical" evidence="1">
    <location>
        <begin position="78"/>
        <end position="99"/>
    </location>
</feature>
<evidence type="ECO:0000313" key="4">
    <source>
        <dbReference type="Proteomes" id="UP000275727"/>
    </source>
</evidence>
<feature type="transmembrane region" description="Helical" evidence="1">
    <location>
        <begin position="12"/>
        <end position="29"/>
    </location>
</feature>
<dbReference type="Proteomes" id="UP000275727">
    <property type="component" value="Chromosome"/>
</dbReference>
<evidence type="ECO:0008006" key="6">
    <source>
        <dbReference type="Google" id="ProtNLM"/>
    </source>
</evidence>
<dbReference type="AlphaFoldDB" id="A0AAD1D641"/>
<evidence type="ECO:0000256" key="1">
    <source>
        <dbReference type="SAM" id="Phobius"/>
    </source>
</evidence>
<keyword evidence="1" id="KW-1133">Transmembrane helix</keyword>
<name>A0AAD1D641_SPHMI</name>
<keyword evidence="5" id="KW-1185">Reference proteome</keyword>
<protein>
    <recommendedName>
        <fullName evidence="6">DUF2946 family protein</fullName>
    </recommendedName>
</protein>
<proteinExistence type="predicted"/>
<dbReference type="KEGG" id="smic:SmB9_16950"/>
<organism evidence="2 4">
    <name type="scientific">Sphingosinicella microcystinivorans</name>
    <dbReference type="NCBI Taxonomy" id="335406"/>
    <lineage>
        <taxon>Bacteria</taxon>
        <taxon>Pseudomonadati</taxon>
        <taxon>Pseudomonadota</taxon>
        <taxon>Alphaproteobacteria</taxon>
        <taxon>Sphingomonadales</taxon>
        <taxon>Sphingosinicellaceae</taxon>
        <taxon>Sphingosinicella</taxon>
    </lineage>
</organism>
<evidence type="ECO:0000313" key="5">
    <source>
        <dbReference type="Proteomes" id="UP000276029"/>
    </source>
</evidence>
<evidence type="ECO:0000313" key="3">
    <source>
        <dbReference type="EMBL" id="RKS91116.1"/>
    </source>
</evidence>
<accession>A0AAD1D641</accession>
<reference evidence="2 4" key="1">
    <citation type="submission" date="2018-06" db="EMBL/GenBank/DDBJ databases">
        <title>Complete Genome Sequence of the Microcystin-Degrading Bacterium Sphingosinicella microcystinivorans Strain B-9.</title>
        <authorList>
            <person name="Jin H."/>
            <person name="Nishizawa T."/>
            <person name="Guo Y."/>
            <person name="Nishizawa A."/>
            <person name="Park H."/>
            <person name="Kato H."/>
            <person name="Tsuji K."/>
            <person name="Harada K."/>
        </authorList>
    </citation>
    <scope>NUCLEOTIDE SEQUENCE [LARGE SCALE GENOMIC DNA]</scope>
    <source>
        <strain evidence="2 4">B9</strain>
    </source>
</reference>
<gene>
    <name evidence="3" type="ORF">DFR51_0664</name>
    <name evidence="2" type="ORF">SmB9_16950</name>
</gene>
<keyword evidence="1" id="KW-0472">Membrane</keyword>
<sequence>MIGGLRTGWIREGAVAAALFLVLFARILVPSGYMPVATANGVLVTLCTGNGPVEMLLDLSSDHAPTKHDSSGMDVPCAFAGMGGGTLAAAPVLSVFVAIDAGRTFSRAIADLTVHRLAAPPPPAIGPPARA</sequence>
<dbReference type="RefSeq" id="WP_126494598.1">
    <property type="nucleotide sequence ID" value="NZ_AP018711.1"/>
</dbReference>
<reference evidence="3 5" key="2">
    <citation type="submission" date="2018-10" db="EMBL/GenBank/DDBJ databases">
        <title>Genomic Encyclopedia of Type Strains, Phase IV (KMG-IV): sequencing the most valuable type-strain genomes for metagenomic binning, comparative biology and taxonomic classification.</title>
        <authorList>
            <person name="Goeker M."/>
        </authorList>
    </citation>
    <scope>NUCLEOTIDE SEQUENCE [LARGE SCALE GENOMIC DNA]</scope>
    <source>
        <strain evidence="3 5">DSM 19791</strain>
    </source>
</reference>